<evidence type="ECO:0000313" key="2">
    <source>
        <dbReference type="Proteomes" id="UP000186601"/>
    </source>
</evidence>
<gene>
    <name evidence="1" type="ORF">PHLCEN_2v9570</name>
</gene>
<protein>
    <submittedName>
        <fullName evidence="1">Uncharacterized protein</fullName>
    </submittedName>
</protein>
<reference evidence="1 2" key="1">
    <citation type="submission" date="2018-02" db="EMBL/GenBank/DDBJ databases">
        <title>Genome sequence of the basidiomycete white-rot fungus Phlebia centrifuga.</title>
        <authorList>
            <person name="Granchi Z."/>
            <person name="Peng M."/>
            <person name="de Vries R.P."/>
            <person name="Hilden K."/>
            <person name="Makela M.R."/>
            <person name="Grigoriev I."/>
            <person name="Riley R."/>
        </authorList>
    </citation>
    <scope>NUCLEOTIDE SEQUENCE [LARGE SCALE GENOMIC DNA]</scope>
    <source>
        <strain evidence="1 2">FBCC195</strain>
    </source>
</reference>
<accession>A0A2R6NQD5</accession>
<organism evidence="1 2">
    <name type="scientific">Hermanssonia centrifuga</name>
    <dbReference type="NCBI Taxonomy" id="98765"/>
    <lineage>
        <taxon>Eukaryota</taxon>
        <taxon>Fungi</taxon>
        <taxon>Dikarya</taxon>
        <taxon>Basidiomycota</taxon>
        <taxon>Agaricomycotina</taxon>
        <taxon>Agaricomycetes</taxon>
        <taxon>Polyporales</taxon>
        <taxon>Meruliaceae</taxon>
        <taxon>Hermanssonia</taxon>
    </lineage>
</organism>
<dbReference type="AlphaFoldDB" id="A0A2R6NQD5"/>
<name>A0A2R6NQD5_9APHY</name>
<dbReference type="EMBL" id="MLYV02000957">
    <property type="protein sequence ID" value="PSR74773.1"/>
    <property type="molecule type" value="Genomic_DNA"/>
</dbReference>
<proteinExistence type="predicted"/>
<comment type="caution">
    <text evidence="1">The sequence shown here is derived from an EMBL/GenBank/DDBJ whole genome shotgun (WGS) entry which is preliminary data.</text>
</comment>
<dbReference type="Proteomes" id="UP000186601">
    <property type="component" value="Unassembled WGS sequence"/>
</dbReference>
<sequence length="65" mass="7367">MKIDEDEVAEESEMRRFRAVQVNQGISKLITKTKGRCEADIICFDMQIIQGISMSNLTACKKSVQ</sequence>
<keyword evidence="2" id="KW-1185">Reference proteome</keyword>
<evidence type="ECO:0000313" key="1">
    <source>
        <dbReference type="EMBL" id="PSR74773.1"/>
    </source>
</evidence>